<evidence type="ECO:0000256" key="1">
    <source>
        <dbReference type="ARBA" id="ARBA00009437"/>
    </source>
</evidence>
<evidence type="ECO:0000256" key="3">
    <source>
        <dbReference type="ARBA" id="ARBA00023125"/>
    </source>
</evidence>
<feature type="domain" description="HTH lysR-type" evidence="5">
    <location>
        <begin position="1"/>
        <end position="60"/>
    </location>
</feature>
<dbReference type="EMBL" id="FNUZ01000006">
    <property type="protein sequence ID" value="SEG54527.1"/>
    <property type="molecule type" value="Genomic_DNA"/>
</dbReference>
<evidence type="ECO:0000259" key="5">
    <source>
        <dbReference type="PROSITE" id="PS50931"/>
    </source>
</evidence>
<dbReference type="RefSeq" id="WP_103911534.1">
    <property type="nucleotide sequence ID" value="NZ_FNUZ01000006.1"/>
</dbReference>
<proteinExistence type="inferred from homology"/>
<protein>
    <submittedName>
        <fullName evidence="6">Transcriptional regulator, LysR family</fullName>
    </submittedName>
</protein>
<dbReference type="PRINTS" id="PR00039">
    <property type="entry name" value="HTHLYSR"/>
</dbReference>
<dbReference type="CDD" id="cd00090">
    <property type="entry name" value="HTH_ARSR"/>
    <property type="match status" value="1"/>
</dbReference>
<accession>A0A1H6B2S6</accession>
<dbReference type="InterPro" id="IPR036388">
    <property type="entry name" value="WH-like_DNA-bd_sf"/>
</dbReference>
<dbReference type="OrthoDB" id="7840053at2"/>
<dbReference type="PROSITE" id="PS50931">
    <property type="entry name" value="HTH_LYSR"/>
    <property type="match status" value="1"/>
</dbReference>
<dbReference type="SUPFAM" id="SSF46785">
    <property type="entry name" value="Winged helix' DNA-binding domain"/>
    <property type="match status" value="1"/>
</dbReference>
<dbReference type="AlphaFoldDB" id="A0A1H6B2S6"/>
<dbReference type="InterPro" id="IPR005119">
    <property type="entry name" value="LysR_subst-bd"/>
</dbReference>
<dbReference type="InterPro" id="IPR011991">
    <property type="entry name" value="ArsR-like_HTH"/>
</dbReference>
<organism evidence="6 7">
    <name type="scientific">Thalassococcus halodurans</name>
    <dbReference type="NCBI Taxonomy" id="373675"/>
    <lineage>
        <taxon>Bacteria</taxon>
        <taxon>Pseudomonadati</taxon>
        <taxon>Pseudomonadota</taxon>
        <taxon>Alphaproteobacteria</taxon>
        <taxon>Rhodobacterales</taxon>
        <taxon>Roseobacteraceae</taxon>
        <taxon>Thalassococcus</taxon>
    </lineage>
</organism>
<evidence type="ECO:0000256" key="4">
    <source>
        <dbReference type="ARBA" id="ARBA00023163"/>
    </source>
</evidence>
<dbReference type="PANTHER" id="PTHR30419">
    <property type="entry name" value="HTH-TYPE TRANSCRIPTIONAL REGULATOR YBHD"/>
    <property type="match status" value="1"/>
</dbReference>
<dbReference type="Gene3D" id="3.40.190.290">
    <property type="match status" value="1"/>
</dbReference>
<comment type="similarity">
    <text evidence="1">Belongs to the LysR transcriptional regulatory family.</text>
</comment>
<reference evidence="6 7" key="1">
    <citation type="submission" date="2016-10" db="EMBL/GenBank/DDBJ databases">
        <authorList>
            <person name="de Groot N.N."/>
        </authorList>
    </citation>
    <scope>NUCLEOTIDE SEQUENCE [LARGE SCALE GENOMIC DNA]</scope>
    <source>
        <strain evidence="6 7">DSM 26915</strain>
    </source>
</reference>
<keyword evidence="2" id="KW-0805">Transcription regulation</keyword>
<dbReference type="Gene3D" id="1.10.10.10">
    <property type="entry name" value="Winged helix-like DNA-binding domain superfamily/Winged helix DNA-binding domain"/>
    <property type="match status" value="1"/>
</dbReference>
<dbReference type="SUPFAM" id="SSF53850">
    <property type="entry name" value="Periplasmic binding protein-like II"/>
    <property type="match status" value="1"/>
</dbReference>
<dbReference type="GO" id="GO:0003700">
    <property type="term" value="F:DNA-binding transcription factor activity"/>
    <property type="evidence" value="ECO:0007669"/>
    <property type="project" value="InterPro"/>
</dbReference>
<dbReference type="Proteomes" id="UP000236752">
    <property type="component" value="Unassembled WGS sequence"/>
</dbReference>
<gene>
    <name evidence="6" type="ORF">SAMN04488045_3226</name>
</gene>
<dbReference type="GO" id="GO:0005829">
    <property type="term" value="C:cytosol"/>
    <property type="evidence" value="ECO:0007669"/>
    <property type="project" value="TreeGrafter"/>
</dbReference>
<evidence type="ECO:0000313" key="7">
    <source>
        <dbReference type="Proteomes" id="UP000236752"/>
    </source>
</evidence>
<dbReference type="InterPro" id="IPR050950">
    <property type="entry name" value="HTH-type_LysR_regulators"/>
</dbReference>
<keyword evidence="4" id="KW-0804">Transcription</keyword>
<dbReference type="PANTHER" id="PTHR30419:SF7">
    <property type="entry name" value="HTH-TYPE TRANSCRIPTIONAL REGULATOR TDCA"/>
    <property type="match status" value="1"/>
</dbReference>
<evidence type="ECO:0000313" key="6">
    <source>
        <dbReference type="EMBL" id="SEG54527.1"/>
    </source>
</evidence>
<dbReference type="GO" id="GO:0003677">
    <property type="term" value="F:DNA binding"/>
    <property type="evidence" value="ECO:0007669"/>
    <property type="project" value="UniProtKB-KW"/>
</dbReference>
<dbReference type="InterPro" id="IPR000847">
    <property type="entry name" value="LysR_HTH_N"/>
</dbReference>
<sequence length="291" mass="32968">MRPNHHQFIAFSYVVREGSFSAAARRLGVTQSTVTQHVSKLEELVGSELLLRRRDGVSLTPTGRDFFGLADRLVALDCEIGERLRGYSSLNEGRLKVIANAPQPALQVIATFNDRFPNVHIDFRLCDWTTANQLIRDRVADVGLITDASERDDWERVVLQETRYVLYCRSDHALADRDIVGIEDLMDQTIILPEQGSLTQQVVHQKLAERQMELPQLITMTTFPVMCEAVRQGLGAAIFLKNSSHIYDGLVEIPIRDFHQIHQTCFVAPKDRARLKLINEFRAAALAITFQ</sequence>
<name>A0A1H6B2S6_9RHOB</name>
<dbReference type="InterPro" id="IPR036390">
    <property type="entry name" value="WH_DNA-bd_sf"/>
</dbReference>
<dbReference type="Pfam" id="PF00126">
    <property type="entry name" value="HTH_1"/>
    <property type="match status" value="1"/>
</dbReference>
<keyword evidence="3" id="KW-0238">DNA-binding</keyword>
<dbReference type="CDD" id="cd05466">
    <property type="entry name" value="PBP2_LTTR_substrate"/>
    <property type="match status" value="1"/>
</dbReference>
<dbReference type="Pfam" id="PF03466">
    <property type="entry name" value="LysR_substrate"/>
    <property type="match status" value="1"/>
</dbReference>
<keyword evidence="7" id="KW-1185">Reference proteome</keyword>
<evidence type="ECO:0000256" key="2">
    <source>
        <dbReference type="ARBA" id="ARBA00023015"/>
    </source>
</evidence>